<keyword evidence="2" id="KW-1185">Reference proteome</keyword>
<organism evidence="1 2">
    <name type="scientific">Phytophthora aleatoria</name>
    <dbReference type="NCBI Taxonomy" id="2496075"/>
    <lineage>
        <taxon>Eukaryota</taxon>
        <taxon>Sar</taxon>
        <taxon>Stramenopiles</taxon>
        <taxon>Oomycota</taxon>
        <taxon>Peronosporomycetes</taxon>
        <taxon>Peronosporales</taxon>
        <taxon>Peronosporaceae</taxon>
        <taxon>Phytophthora</taxon>
    </lineage>
</organism>
<evidence type="ECO:0000313" key="1">
    <source>
        <dbReference type="EMBL" id="KAG6948772.1"/>
    </source>
</evidence>
<proteinExistence type="predicted"/>
<dbReference type="EMBL" id="JAENGY010001512">
    <property type="protein sequence ID" value="KAG6948772.1"/>
    <property type="molecule type" value="Genomic_DNA"/>
</dbReference>
<accession>A0A8J5M2Z8</accession>
<evidence type="ECO:0000313" key="2">
    <source>
        <dbReference type="Proteomes" id="UP000709295"/>
    </source>
</evidence>
<protein>
    <submittedName>
        <fullName evidence="1">Uncharacterized protein</fullName>
    </submittedName>
</protein>
<sequence length="69" mass="7859">MPRCLTPIVWTGPRKRSTEENHRRRPVTVLHKRPKVTDPFTTQWVDTIAASSGSRGEARRSSFAVICLL</sequence>
<reference evidence="1" key="1">
    <citation type="submission" date="2021-01" db="EMBL/GenBank/DDBJ databases">
        <title>Phytophthora aleatoria, a newly-described species from Pinus radiata is distinct from Phytophthora cactorum isolates based on comparative genomics.</title>
        <authorList>
            <person name="Mcdougal R."/>
            <person name="Panda P."/>
            <person name="Williams N."/>
            <person name="Studholme D.J."/>
        </authorList>
    </citation>
    <scope>NUCLEOTIDE SEQUENCE</scope>
    <source>
        <strain evidence="1">NZFS 4037</strain>
    </source>
</reference>
<name>A0A8J5M2Z8_9STRA</name>
<dbReference type="Proteomes" id="UP000709295">
    <property type="component" value="Unassembled WGS sequence"/>
</dbReference>
<comment type="caution">
    <text evidence="1">The sequence shown here is derived from an EMBL/GenBank/DDBJ whole genome shotgun (WGS) entry which is preliminary data.</text>
</comment>
<gene>
    <name evidence="1" type="ORF">JG688_00014944</name>
</gene>
<dbReference type="AlphaFoldDB" id="A0A8J5M2Z8"/>